<reference evidence="4" key="1">
    <citation type="submission" date="2016-10" db="EMBL/GenBank/DDBJ databases">
        <authorList>
            <person name="Varghese N."/>
            <person name="Submissions S."/>
        </authorList>
    </citation>
    <scope>NUCLEOTIDE SEQUENCE [LARGE SCALE GENOMIC DNA]</scope>
    <source>
        <strain evidence="4">JCM 18195</strain>
    </source>
</reference>
<keyword evidence="1" id="KW-0010">Activator</keyword>
<dbReference type="Proteomes" id="UP000243084">
    <property type="component" value="Unassembled WGS sequence"/>
</dbReference>
<dbReference type="Gene3D" id="2.60.40.4380">
    <property type="entry name" value="Translational regulator CsrA"/>
    <property type="match status" value="1"/>
</dbReference>
<keyword evidence="4" id="KW-1185">Reference proteome</keyword>
<sequence length="93" mass="10135">MPLILGRKAGQKLIITIAPDADPQECLRTLQAEGIEITVKDISDHGTQVRLMIEAPRELLVLREELARTPAYPTRNTSAATGSSLGSRDPEDI</sequence>
<organism evidence="3 4">
    <name type="scientific">Geopseudomonas sagittaria</name>
    <dbReference type="NCBI Taxonomy" id="1135990"/>
    <lineage>
        <taxon>Bacteria</taxon>
        <taxon>Pseudomonadati</taxon>
        <taxon>Pseudomonadota</taxon>
        <taxon>Gammaproteobacteria</taxon>
        <taxon>Pseudomonadales</taxon>
        <taxon>Pseudomonadaceae</taxon>
        <taxon>Geopseudomonas</taxon>
    </lineage>
</organism>
<dbReference type="Pfam" id="PF02599">
    <property type="entry name" value="CsrA"/>
    <property type="match status" value="1"/>
</dbReference>
<proteinExistence type="predicted"/>
<protein>
    <submittedName>
        <fullName evidence="3">Carbon storage regulator, CsrA</fullName>
    </submittedName>
</protein>
<dbReference type="SUPFAM" id="SSF117130">
    <property type="entry name" value="CsrA-like"/>
    <property type="match status" value="1"/>
</dbReference>
<dbReference type="GO" id="GO:0003723">
    <property type="term" value="F:RNA binding"/>
    <property type="evidence" value="ECO:0007669"/>
    <property type="project" value="InterPro"/>
</dbReference>
<dbReference type="InterPro" id="IPR003751">
    <property type="entry name" value="CsrA"/>
</dbReference>
<dbReference type="OrthoDB" id="7026991at2"/>
<feature type="region of interest" description="Disordered" evidence="2">
    <location>
        <begin position="70"/>
        <end position="93"/>
    </location>
</feature>
<evidence type="ECO:0000313" key="3">
    <source>
        <dbReference type="EMBL" id="SFP38963.1"/>
    </source>
</evidence>
<evidence type="ECO:0000256" key="2">
    <source>
        <dbReference type="SAM" id="MobiDB-lite"/>
    </source>
</evidence>
<feature type="compositionally biased region" description="Polar residues" evidence="2">
    <location>
        <begin position="74"/>
        <end position="86"/>
    </location>
</feature>
<evidence type="ECO:0000313" key="4">
    <source>
        <dbReference type="Proteomes" id="UP000243084"/>
    </source>
</evidence>
<dbReference type="GO" id="GO:0006109">
    <property type="term" value="P:regulation of carbohydrate metabolic process"/>
    <property type="evidence" value="ECO:0007669"/>
    <property type="project" value="InterPro"/>
</dbReference>
<dbReference type="AlphaFoldDB" id="A0A1I5PXY6"/>
<dbReference type="EMBL" id="FOXM01000002">
    <property type="protein sequence ID" value="SFP38963.1"/>
    <property type="molecule type" value="Genomic_DNA"/>
</dbReference>
<accession>A0A1I5PXY6</accession>
<dbReference type="InterPro" id="IPR036107">
    <property type="entry name" value="CsrA_sf"/>
</dbReference>
<gene>
    <name evidence="3" type="ORF">SAMN05216229_10296</name>
</gene>
<dbReference type="GO" id="GO:0006402">
    <property type="term" value="P:mRNA catabolic process"/>
    <property type="evidence" value="ECO:0007669"/>
    <property type="project" value="InterPro"/>
</dbReference>
<name>A0A1I5PXY6_9GAMM</name>
<evidence type="ECO:0000256" key="1">
    <source>
        <dbReference type="ARBA" id="ARBA00023159"/>
    </source>
</evidence>
<dbReference type="RefSeq" id="WP_092428086.1">
    <property type="nucleotide sequence ID" value="NZ_FOXM01000002.1"/>
</dbReference>